<dbReference type="PROSITE" id="PS51650">
    <property type="entry name" value="C2_DOCK"/>
    <property type="match status" value="1"/>
</dbReference>
<dbReference type="PANTHER" id="PTHR45653:SF4">
    <property type="entry name" value="DEDICATOR OF CYTOKINESIS PROTEIN 3"/>
    <property type="match status" value="1"/>
</dbReference>
<dbReference type="InterPro" id="IPR035892">
    <property type="entry name" value="C2_domain_sf"/>
</dbReference>
<dbReference type="GO" id="GO:0031267">
    <property type="term" value="F:small GTPase binding"/>
    <property type="evidence" value="ECO:0007669"/>
    <property type="project" value="TreeGrafter"/>
</dbReference>
<dbReference type="GO" id="GO:0005737">
    <property type="term" value="C:cytoplasm"/>
    <property type="evidence" value="ECO:0007669"/>
    <property type="project" value="UniProtKB-SubCell"/>
</dbReference>
<feature type="signal peptide" evidence="6">
    <location>
        <begin position="1"/>
        <end position="24"/>
    </location>
</feature>
<evidence type="ECO:0000256" key="2">
    <source>
        <dbReference type="ARBA" id="ARBA00022490"/>
    </source>
</evidence>
<dbReference type="PANTHER" id="PTHR45653">
    <property type="entry name" value="DEDICATOR OF CYTOKINESIS"/>
    <property type="match status" value="1"/>
</dbReference>
<dbReference type="InterPro" id="IPR046769">
    <property type="entry name" value="DOCKER_Lobe_A"/>
</dbReference>
<feature type="domain" description="C2 DOCK-type" evidence="7">
    <location>
        <begin position="382"/>
        <end position="552"/>
    </location>
</feature>
<evidence type="ECO:0000256" key="3">
    <source>
        <dbReference type="ARBA" id="ARBA00022553"/>
    </source>
</evidence>
<dbReference type="Proteomes" id="UP000265040">
    <property type="component" value="Chromosome 5"/>
</dbReference>
<feature type="chain" id="PRO_5031375992" description="Dedicator of cytokinesis 3" evidence="6">
    <location>
        <begin position="25"/>
        <end position="1641"/>
    </location>
</feature>
<dbReference type="Pfam" id="PF16172">
    <property type="entry name" value="DOCK_N"/>
    <property type="match status" value="1"/>
</dbReference>
<evidence type="ECO:0008006" key="11">
    <source>
        <dbReference type="Google" id="ProtNLM"/>
    </source>
</evidence>
<dbReference type="InterPro" id="IPR027357">
    <property type="entry name" value="DOCKER_dom"/>
</dbReference>
<dbReference type="Pfam" id="PF20422">
    <property type="entry name" value="DHR-2_Lobe_B"/>
    <property type="match status" value="1"/>
</dbReference>
<dbReference type="Gene3D" id="2.30.30.40">
    <property type="entry name" value="SH3 Domains"/>
    <property type="match status" value="1"/>
</dbReference>
<dbReference type="InterPro" id="IPR046773">
    <property type="entry name" value="DOCKER_Lobe_C"/>
</dbReference>
<comment type="subcellular location">
    <subcellularLocation>
        <location evidence="1">Cytoplasm</location>
    </subcellularLocation>
</comment>
<organism evidence="9 10">
    <name type="scientific">Anabas testudineus</name>
    <name type="common">Climbing perch</name>
    <name type="synonym">Anthias testudineus</name>
    <dbReference type="NCBI Taxonomy" id="64144"/>
    <lineage>
        <taxon>Eukaryota</taxon>
        <taxon>Metazoa</taxon>
        <taxon>Chordata</taxon>
        <taxon>Craniata</taxon>
        <taxon>Vertebrata</taxon>
        <taxon>Euteleostomi</taxon>
        <taxon>Actinopterygii</taxon>
        <taxon>Neopterygii</taxon>
        <taxon>Teleostei</taxon>
        <taxon>Neoteleostei</taxon>
        <taxon>Acanthomorphata</taxon>
        <taxon>Anabantaria</taxon>
        <taxon>Anabantiformes</taxon>
        <taxon>Anabantoidei</taxon>
        <taxon>Anabantidae</taxon>
        <taxon>Anabas</taxon>
    </lineage>
</organism>
<dbReference type="Gene3D" id="1.25.40.410">
    <property type="match status" value="1"/>
</dbReference>
<evidence type="ECO:0000256" key="5">
    <source>
        <dbReference type="PROSITE-ProRule" id="PRU00983"/>
    </source>
</evidence>
<feature type="domain" description="DOCKER" evidence="8">
    <location>
        <begin position="1168"/>
        <end position="1567"/>
    </location>
</feature>
<dbReference type="FunFam" id="1.20.1270.350:FF:000001">
    <property type="entry name" value="dedicator of cytokinesis protein 4"/>
    <property type="match status" value="1"/>
</dbReference>
<proteinExistence type="inferred from homology"/>
<dbReference type="PROSITE" id="PS51651">
    <property type="entry name" value="DOCKER"/>
    <property type="match status" value="1"/>
</dbReference>
<dbReference type="InterPro" id="IPR027007">
    <property type="entry name" value="C2_DOCK-type_domain"/>
</dbReference>
<reference evidence="9" key="2">
    <citation type="submission" date="2025-08" db="UniProtKB">
        <authorList>
            <consortium name="Ensembl"/>
        </authorList>
    </citation>
    <scope>IDENTIFICATION</scope>
</reference>
<keyword evidence="6" id="KW-0732">Signal</keyword>
<gene>
    <name evidence="9" type="primary">DOCK3</name>
</gene>
<keyword evidence="10" id="KW-1185">Reference proteome</keyword>
<dbReference type="GO" id="GO:0007264">
    <property type="term" value="P:small GTPase-mediated signal transduction"/>
    <property type="evidence" value="ECO:0007669"/>
    <property type="project" value="InterPro"/>
</dbReference>
<dbReference type="Gene3D" id="1.20.58.740">
    <property type="match status" value="1"/>
</dbReference>
<evidence type="ECO:0000256" key="6">
    <source>
        <dbReference type="SAM" id="SignalP"/>
    </source>
</evidence>
<keyword evidence="4" id="KW-0344">Guanine-nucleotide releasing factor</keyword>
<accession>A0A7N6B9J2</accession>
<dbReference type="Gene3D" id="2.60.40.150">
    <property type="entry name" value="C2 domain"/>
    <property type="match status" value="1"/>
</dbReference>
<evidence type="ECO:0000256" key="1">
    <source>
        <dbReference type="ARBA" id="ARBA00004496"/>
    </source>
</evidence>
<dbReference type="InterPro" id="IPR043161">
    <property type="entry name" value="DOCK_C_lobe_A"/>
</dbReference>
<protein>
    <recommendedName>
        <fullName evidence="11">Dedicator of cytokinesis 3</fullName>
    </recommendedName>
</protein>
<evidence type="ECO:0000256" key="4">
    <source>
        <dbReference type="ARBA" id="ARBA00022658"/>
    </source>
</evidence>
<dbReference type="InterPro" id="IPR043162">
    <property type="entry name" value="DOCK_C_lobe_C"/>
</dbReference>
<dbReference type="Gene3D" id="1.20.1270.350">
    <property type="entry name" value="Dedicator of cytokinesis N-terminal subdomain"/>
    <property type="match status" value="1"/>
</dbReference>
<dbReference type="GO" id="GO:0005886">
    <property type="term" value="C:plasma membrane"/>
    <property type="evidence" value="ECO:0007669"/>
    <property type="project" value="TreeGrafter"/>
</dbReference>
<dbReference type="InterPro" id="IPR032376">
    <property type="entry name" value="DOCK_N"/>
</dbReference>
<dbReference type="Ensembl" id="ENSATET00000051044.1">
    <property type="protein sequence ID" value="ENSATEP00000059310.1"/>
    <property type="gene ID" value="ENSATEG00000007787.2"/>
</dbReference>
<dbReference type="Pfam" id="PF23554">
    <property type="entry name" value="TPR_DOCK"/>
    <property type="match status" value="1"/>
</dbReference>
<evidence type="ECO:0000313" key="9">
    <source>
        <dbReference type="Ensembl" id="ENSATEP00000059310.1"/>
    </source>
</evidence>
<evidence type="ECO:0000259" key="8">
    <source>
        <dbReference type="PROSITE" id="PS51651"/>
    </source>
</evidence>
<reference evidence="9" key="3">
    <citation type="submission" date="2025-09" db="UniProtKB">
        <authorList>
            <consortium name="Ensembl"/>
        </authorList>
    </citation>
    <scope>IDENTIFICATION</scope>
</reference>
<keyword evidence="3" id="KW-0597">Phosphoprotein</keyword>
<dbReference type="InterPro" id="IPR046770">
    <property type="entry name" value="DOCKER_Lobe_B"/>
</dbReference>
<dbReference type="InterPro" id="IPR026791">
    <property type="entry name" value="DOCK"/>
</dbReference>
<dbReference type="Pfam" id="PF14429">
    <property type="entry name" value="DOCK-C2"/>
    <property type="match status" value="1"/>
</dbReference>
<dbReference type="Pfam" id="PF06920">
    <property type="entry name" value="DHR-2_Lobe_A"/>
    <property type="match status" value="1"/>
</dbReference>
<sequence length="1641" mass="190686">MFSPCLFLSTVICSFRGSVTQGLALEVGETVQILEKCEGKTEVFFFLCVSHQGVFPASYIHLKKAIVTNRGPHETVVPLEDPIVTEVTSTLQEWASLWKQLYVVRNLFYKVRHVMVELIDLRRQLLSGHLTQDQSRDVKRHITVRLDWGNEHLGLDLVPRKEFEMVDEDQISVSDLYKMPLTHKREDSPSTCGLNLCLNQLLFSLCFGSSEKFMVRLNKNGGPKNPEKVDRLCALFTDLSNKDMKRDLYIVSQVIRTGRMLLNDSKKGPPHIQYRRPYGCAVLAMSDVLQTISELKEEKDFVLKVYTCNNENEWYQIHENIIRKSSTKYTAPSTNYGLIISLQLLRGDMEQVRRENPLIFSRGVAITRKLGFPDVIMPGDIRNDLYLTLERGEFERGGKSVQKNIEVTVYVLYADGEILKDCISLGSGEPNIPEHRSFVLYHNNSPRWSEVIKLPIPIDRFRGSHLRFEFRHCSILIFVVLFLDIFPLLNLPSLIFSPSWRQCDENTTFSNHALYLGLPCCKEDFNSCPSIPSSLIFQRSTKETFWISTQLSSTKLTQNVDLLALLKWKAHPDRVMDILGRLRHVSGEEIVKFLQDILDTLFSILDDNTDKYGPLVFQSLVFIINLLRDSKYYHFRPVMDTYIQKHFAGALAYKELIRCLKWYMDRSAEVVRQDHIQEAMRALEYLFKFIVQSRILYSRATCGMEEDQFRTSIQELFQSIRFVLSLDSRNSETLIFTQAALLNSFPAIFDELLQMFTVQEVAEFVRGTLGSMPSTVHIGQSMDVVKLQSIARTVDSRLFSFPESRRILLPVVLHHIHLHLRQQKELLICSGILSSIFSIIKTSSLDTSVQEEVEMMVESLLDVLLQTLLSIMSKSQSQEAVRGQRCPQCTGEYVSCLLSLLRQMTDIHFQHLMENFQSKEEVKEFLLKILCVFRNLMKLSIFPRDWNVMRLLTSNIILTTAQYLSPALHKNFTEAEFDFKVWNSYFSLAVLYINQPSLQLENLSPAKRKKILDKYGDMRVMMTYELFSMWQNLGENKIHFIPGMIGPFLGVTLVPQVEVRNIMIPIFHDMMDWEQRKNGNFKQVEAELIDKLDSLVSEGKGDENYRELFGLLLLEKIEQETWRETGISFVTSVTRLMERLLDYRDCMKGDETENKKIGCTVNLLNFYKSEINKEEMYIRYIHKLCDMHLQAENYTEAAFTLLLYWELLHWDERPLKEFLHYPAQTEWHRKEGLCRKVIHYFNKGKCWEYGIPLCRELAFQYESLYDYQSLSWIRKMEAAYYDNIMEQQRLEPEFFRVGFYGRKFPFFLRNKEFVCRGHDYERLEAFQQRMLGEFPQAIAMQSNQSDQTNLQIYAVTPVPDSVGVLQMDRVPDRIKSFYRVNNVRRFRYDRPFHKGSKDRDNEFKSLWIERTTLILTHPLPGISRWFEVEKRELVEVSPLENAISVVENKNQELRTLISQYQHKQLHGNINLLSMTLNGVIDAAVNGGIARYQEAFFDKEYISSHPEDTEKITQLKDLMQEQVHVLGVGLAVHEKLVHPEMRPLHKKLIDQFQMMRSSLCHVSAGNNRPIRPIAVLTPVRNSSSSLSSQTSSEMGNVGNLLILADGMVVEHPEDFYRMQVSGSEPDFILSKGVAKKKKGFNE</sequence>
<keyword evidence="2" id="KW-0963">Cytoplasm</keyword>
<dbReference type="FunFam" id="1.25.40.410:FF:000003">
    <property type="entry name" value="Dedicator of cytokinesis protein 4"/>
    <property type="match status" value="1"/>
</dbReference>
<reference evidence="9" key="1">
    <citation type="submission" date="2021-04" db="EMBL/GenBank/DDBJ databases">
        <authorList>
            <consortium name="Wellcome Sanger Institute Data Sharing"/>
        </authorList>
    </citation>
    <scope>NUCLEOTIDE SEQUENCE [LARGE SCALE GENOMIC DNA]</scope>
</reference>
<dbReference type="GO" id="GO:0005085">
    <property type="term" value="F:guanyl-nucleotide exchange factor activity"/>
    <property type="evidence" value="ECO:0007669"/>
    <property type="project" value="UniProtKB-KW"/>
</dbReference>
<evidence type="ECO:0000259" key="7">
    <source>
        <dbReference type="PROSITE" id="PS51650"/>
    </source>
</evidence>
<dbReference type="InterPro" id="IPR042455">
    <property type="entry name" value="DOCK_N_sub1"/>
</dbReference>
<dbReference type="GeneTree" id="ENSGT00940000155514"/>
<name>A0A7N6B9J2_ANATE</name>
<dbReference type="Pfam" id="PF20421">
    <property type="entry name" value="DHR-2_Lobe_C"/>
    <property type="match status" value="1"/>
</dbReference>
<comment type="similarity">
    <text evidence="5">Belongs to the DOCK family.</text>
</comment>
<dbReference type="InterPro" id="IPR056372">
    <property type="entry name" value="TPR_DOCK"/>
</dbReference>
<evidence type="ECO:0000313" key="10">
    <source>
        <dbReference type="Proteomes" id="UP000265040"/>
    </source>
</evidence>
<dbReference type="FunFam" id="2.60.40.150:FF:000045">
    <property type="entry name" value="Dedicator of cytokinesis protein 4"/>
    <property type="match status" value="1"/>
</dbReference>